<evidence type="ECO:0000313" key="3">
    <source>
        <dbReference type="Proteomes" id="UP001055712"/>
    </source>
</evidence>
<dbReference type="EMBL" id="SIDB01000012">
    <property type="protein sequence ID" value="KAI3424768.1"/>
    <property type="molecule type" value="Genomic_DNA"/>
</dbReference>
<dbReference type="AlphaFoldDB" id="A0A9D4TG62"/>
<comment type="caution">
    <text evidence="2">The sequence shown here is derived from an EMBL/GenBank/DDBJ whole genome shotgun (WGS) entry which is preliminary data.</text>
</comment>
<dbReference type="PANTHER" id="PTHR37204">
    <property type="entry name" value="TRANSMEMBRANE PROTEIN"/>
    <property type="match status" value="1"/>
</dbReference>
<organism evidence="2 3">
    <name type="scientific">Chlorella vulgaris</name>
    <name type="common">Green alga</name>
    <dbReference type="NCBI Taxonomy" id="3077"/>
    <lineage>
        <taxon>Eukaryota</taxon>
        <taxon>Viridiplantae</taxon>
        <taxon>Chlorophyta</taxon>
        <taxon>core chlorophytes</taxon>
        <taxon>Trebouxiophyceae</taxon>
        <taxon>Chlorellales</taxon>
        <taxon>Chlorellaceae</taxon>
        <taxon>Chlorella clade</taxon>
        <taxon>Chlorella</taxon>
    </lineage>
</organism>
<dbReference type="Proteomes" id="UP001055712">
    <property type="component" value="Unassembled WGS sequence"/>
</dbReference>
<evidence type="ECO:0000256" key="1">
    <source>
        <dbReference type="SAM" id="Phobius"/>
    </source>
</evidence>
<evidence type="ECO:0000313" key="2">
    <source>
        <dbReference type="EMBL" id="KAI3424768.1"/>
    </source>
</evidence>
<keyword evidence="1" id="KW-1133">Transmembrane helix</keyword>
<keyword evidence="1" id="KW-0472">Membrane</keyword>
<dbReference type="PANTHER" id="PTHR37204:SF1">
    <property type="entry name" value="TRANSMEMBRANE PROTEIN"/>
    <property type="match status" value="1"/>
</dbReference>
<sequence>MGQQSSSVSAPLLSPWPQKGRRRVRSKGTLCWVLVLLGVGIVGFMQMRTFEARLQAALHRHRDNAGSGSSSDGQGEVAASLDKALHTQSQMCAAKLEAQGVLPDSNGLRLTAEQRQRRLRERHPRRLWQKSAVQLAREAAEDEAASVAHDALSALQARRQLYAGMEQALRDKGLALATSDTQGMALGDMFKIEGGKLRPVVTVLKVAVRAVVMPLLDQAAALQLQAAVKSHLEPVMPPNGIWMQHNRLYHSTIFHASTHMDPVFANPQEVNLEEYQIQDVGHKTCPLHLVLERIVATPSGTVLACWQIAQGTDVTDIRKWLREALPRASTKQVVNDRSILHTTLARLVALPNAGQATAGQQQQQEGAGTAGAGSAAAAAVTLQAAVDRMTAELCGLSIVIDKLWFVEEYEKLALALRGSFRQREIALECETVY</sequence>
<feature type="transmembrane region" description="Helical" evidence="1">
    <location>
        <begin position="29"/>
        <end position="47"/>
    </location>
</feature>
<keyword evidence="1" id="KW-0812">Transmembrane</keyword>
<name>A0A9D4TG62_CHLVU</name>
<proteinExistence type="predicted"/>
<accession>A0A9D4TG62</accession>
<keyword evidence="3" id="KW-1185">Reference proteome</keyword>
<protein>
    <submittedName>
        <fullName evidence="2">Uncharacterized protein</fullName>
    </submittedName>
</protein>
<reference evidence="2" key="1">
    <citation type="journal article" date="2019" name="Plant J.">
        <title>Chlorella vulgaris genome assembly and annotation reveals the molecular basis for metabolic acclimation to high light conditions.</title>
        <authorList>
            <person name="Cecchin M."/>
            <person name="Marcolungo L."/>
            <person name="Rossato M."/>
            <person name="Girolomoni L."/>
            <person name="Cosentino E."/>
            <person name="Cuine S."/>
            <person name="Li-Beisson Y."/>
            <person name="Delledonne M."/>
            <person name="Ballottari M."/>
        </authorList>
    </citation>
    <scope>NUCLEOTIDE SEQUENCE</scope>
    <source>
        <strain evidence="2">211/11P</strain>
    </source>
</reference>
<gene>
    <name evidence="2" type="ORF">D9Q98_008156</name>
</gene>
<reference evidence="2" key="2">
    <citation type="submission" date="2020-11" db="EMBL/GenBank/DDBJ databases">
        <authorList>
            <person name="Cecchin M."/>
            <person name="Marcolungo L."/>
            <person name="Rossato M."/>
            <person name="Girolomoni L."/>
            <person name="Cosentino E."/>
            <person name="Cuine S."/>
            <person name="Li-Beisson Y."/>
            <person name="Delledonne M."/>
            <person name="Ballottari M."/>
        </authorList>
    </citation>
    <scope>NUCLEOTIDE SEQUENCE</scope>
    <source>
        <strain evidence="2">211/11P</strain>
        <tissue evidence="2">Whole cell</tissue>
    </source>
</reference>
<dbReference type="OrthoDB" id="119121at2759"/>